<accession>A0A3D9GPB6</accession>
<evidence type="ECO:0000313" key="2">
    <source>
        <dbReference type="Proteomes" id="UP000256980"/>
    </source>
</evidence>
<proteinExistence type="predicted"/>
<dbReference type="AlphaFoldDB" id="A0A3D9GPB6"/>
<protein>
    <submittedName>
        <fullName evidence="1">Uncharacterized protein</fullName>
    </submittedName>
</protein>
<dbReference type="EMBL" id="QRDV01000025">
    <property type="protein sequence ID" value="RED37668.1"/>
    <property type="molecule type" value="Genomic_DNA"/>
</dbReference>
<comment type="caution">
    <text evidence="1">The sequence shown here is derived from an EMBL/GenBank/DDBJ whole genome shotgun (WGS) entry which is preliminary data.</text>
</comment>
<dbReference type="OrthoDB" id="1442168at2"/>
<dbReference type="RefSeq" id="WP_115818920.1">
    <property type="nucleotide sequence ID" value="NZ_QRDV01000025.1"/>
</dbReference>
<sequence length="141" mass="16739">MRNIFKKKTSKSEEIKEEFSIGNYDFCFDFEKSKIEISGNKIIDLTIKSDESTFDQLCEKDDFEFSYGIYSPEFYAREIDLGKKGQIRINEKNQNDYETALYFMEHNDLNINLSLHTSWILIVGWTKISGKEYPITIRMKR</sequence>
<keyword evidence="2" id="KW-1185">Reference proteome</keyword>
<reference evidence="1 2" key="1">
    <citation type="submission" date="2018-07" db="EMBL/GenBank/DDBJ databases">
        <title>Genomic Encyclopedia of Type Strains, Phase III (KMG-III): the genomes of soil and plant-associated and newly described type strains.</title>
        <authorList>
            <person name="Whitman W."/>
        </authorList>
    </citation>
    <scope>NUCLEOTIDE SEQUENCE [LARGE SCALE GENOMIC DNA]</scope>
    <source>
        <strain evidence="1 2">CECT 7946</strain>
    </source>
</reference>
<gene>
    <name evidence="1" type="ORF">DFQ10_1252</name>
</gene>
<name>A0A3D9GPB6_9FLAO</name>
<evidence type="ECO:0000313" key="1">
    <source>
        <dbReference type="EMBL" id="RED37668.1"/>
    </source>
</evidence>
<dbReference type="Proteomes" id="UP000256980">
    <property type="component" value="Unassembled WGS sequence"/>
</dbReference>
<organism evidence="1 2">
    <name type="scientific">Winogradskyella eximia</name>
    <dbReference type="NCBI Taxonomy" id="262006"/>
    <lineage>
        <taxon>Bacteria</taxon>
        <taxon>Pseudomonadati</taxon>
        <taxon>Bacteroidota</taxon>
        <taxon>Flavobacteriia</taxon>
        <taxon>Flavobacteriales</taxon>
        <taxon>Flavobacteriaceae</taxon>
        <taxon>Winogradskyella</taxon>
    </lineage>
</organism>